<comment type="caution">
    <text evidence="1">The sequence shown here is derived from an EMBL/GenBank/DDBJ whole genome shotgun (WGS) entry which is preliminary data.</text>
</comment>
<protein>
    <submittedName>
        <fullName evidence="1">Mitochondrial enolase superfamily member 1</fullName>
    </submittedName>
</protein>
<dbReference type="AlphaFoldDB" id="A0ABC9W0E8"/>
<proteinExistence type="predicted"/>
<organism evidence="1 2">
    <name type="scientific">Grus japonensis</name>
    <name type="common">Japanese crane</name>
    <name type="synonym">Red-crowned crane</name>
    <dbReference type="NCBI Taxonomy" id="30415"/>
    <lineage>
        <taxon>Eukaryota</taxon>
        <taxon>Metazoa</taxon>
        <taxon>Chordata</taxon>
        <taxon>Craniata</taxon>
        <taxon>Vertebrata</taxon>
        <taxon>Euteleostomi</taxon>
        <taxon>Archelosauria</taxon>
        <taxon>Archosauria</taxon>
        <taxon>Dinosauria</taxon>
        <taxon>Saurischia</taxon>
        <taxon>Theropoda</taxon>
        <taxon>Coelurosauria</taxon>
        <taxon>Aves</taxon>
        <taxon>Neognathae</taxon>
        <taxon>Neoaves</taxon>
        <taxon>Gruiformes</taxon>
        <taxon>Gruidae</taxon>
        <taxon>Grus</taxon>
    </lineage>
</organism>
<keyword evidence="2" id="KW-1185">Reference proteome</keyword>
<evidence type="ECO:0000313" key="2">
    <source>
        <dbReference type="Proteomes" id="UP001623348"/>
    </source>
</evidence>
<gene>
    <name evidence="1" type="ORF">GRJ2_000346900</name>
</gene>
<accession>A0ABC9W0E8</accession>
<dbReference type="PANTHER" id="PTHR33332">
    <property type="entry name" value="REVERSE TRANSCRIPTASE DOMAIN-CONTAINING PROTEIN"/>
    <property type="match status" value="1"/>
</dbReference>
<dbReference type="Proteomes" id="UP001623348">
    <property type="component" value="Unassembled WGS sequence"/>
</dbReference>
<dbReference type="EMBL" id="BAAFJT010000001">
    <property type="protein sequence ID" value="GAB0178816.1"/>
    <property type="molecule type" value="Genomic_DNA"/>
</dbReference>
<name>A0ABC9W0E8_GRUJA</name>
<sequence>MHPRVLRELVNEVAKPLSIIFEKSWQSGEVPTDWKGGNISPIFKKGKKEDLANYRPVSLTSVPGKIMEQILLETMLRHVENKEVTGDSKHGFTKGLEGAVSKFADDTKLGRAVGSVEGGEALQRDLDRLENWAITNRMRFNKGKCQILHLGRGNPGYTYRLGNETLETSHAERDLGVLVDSKLNKTQQCAQAARKANRILGCIKHSIASCSRAVIVPLYTALVRPHLKYWMQFWAPQCK</sequence>
<evidence type="ECO:0000313" key="1">
    <source>
        <dbReference type="EMBL" id="GAB0178816.1"/>
    </source>
</evidence>
<reference evidence="1 2" key="1">
    <citation type="submission" date="2024-06" db="EMBL/GenBank/DDBJ databases">
        <title>The draft genome of Grus japonensis, version 3.</title>
        <authorList>
            <person name="Nabeshima K."/>
            <person name="Suzuki S."/>
            <person name="Onuma M."/>
        </authorList>
    </citation>
    <scope>NUCLEOTIDE SEQUENCE [LARGE SCALE GENOMIC DNA]</scope>
    <source>
        <strain evidence="1 2">451A</strain>
    </source>
</reference>